<evidence type="ECO:0000313" key="8">
    <source>
        <dbReference type="Proteomes" id="UP001162156"/>
    </source>
</evidence>
<feature type="repeat" description="WD" evidence="5">
    <location>
        <begin position="369"/>
        <end position="401"/>
    </location>
</feature>
<gene>
    <name evidence="7" type="ORF">NQ314_017405</name>
</gene>
<feature type="repeat" description="WD" evidence="5">
    <location>
        <begin position="547"/>
        <end position="588"/>
    </location>
</feature>
<dbReference type="Gene3D" id="2.130.10.10">
    <property type="entry name" value="YVTN repeat-like/Quinoprotein amine dehydrogenase"/>
    <property type="match status" value="5"/>
</dbReference>
<organism evidence="7 8">
    <name type="scientific">Rhamnusium bicolor</name>
    <dbReference type="NCBI Taxonomy" id="1586634"/>
    <lineage>
        <taxon>Eukaryota</taxon>
        <taxon>Metazoa</taxon>
        <taxon>Ecdysozoa</taxon>
        <taxon>Arthropoda</taxon>
        <taxon>Hexapoda</taxon>
        <taxon>Insecta</taxon>
        <taxon>Pterygota</taxon>
        <taxon>Neoptera</taxon>
        <taxon>Endopterygota</taxon>
        <taxon>Coleoptera</taxon>
        <taxon>Polyphaga</taxon>
        <taxon>Cucujiformia</taxon>
        <taxon>Chrysomeloidea</taxon>
        <taxon>Cerambycidae</taxon>
        <taxon>Lepturinae</taxon>
        <taxon>Rhagiini</taxon>
        <taxon>Rhamnusium</taxon>
    </lineage>
</organism>
<dbReference type="GO" id="GO:0030686">
    <property type="term" value="C:90S preribosome"/>
    <property type="evidence" value="ECO:0007669"/>
    <property type="project" value="TreeGrafter"/>
</dbReference>
<name>A0AAV8WTT8_9CUCU</name>
<evidence type="ECO:0000256" key="1">
    <source>
        <dbReference type="ARBA" id="ARBA00004604"/>
    </source>
</evidence>
<dbReference type="AlphaFoldDB" id="A0AAV8WTT8"/>
<evidence type="ECO:0000256" key="3">
    <source>
        <dbReference type="ARBA" id="ARBA00022737"/>
    </source>
</evidence>
<keyword evidence="2 5" id="KW-0853">WD repeat</keyword>
<evidence type="ECO:0000313" key="7">
    <source>
        <dbReference type="EMBL" id="KAJ8929808.1"/>
    </source>
</evidence>
<dbReference type="EMBL" id="JANEYF010004857">
    <property type="protein sequence ID" value="KAJ8929808.1"/>
    <property type="molecule type" value="Genomic_DNA"/>
</dbReference>
<dbReference type="PANTHER" id="PTHR19854:SF15">
    <property type="entry name" value="TRANSDUCIN BETA-LIKE PROTEIN 3"/>
    <property type="match status" value="1"/>
</dbReference>
<dbReference type="CDD" id="cd00200">
    <property type="entry name" value="WD40"/>
    <property type="match status" value="2"/>
</dbReference>
<dbReference type="GO" id="GO:0000480">
    <property type="term" value="P:endonucleolytic cleavage in 5'-ETS of tricistronic rRNA transcript (SSU-rRNA, 5.8S rRNA, LSU-rRNA)"/>
    <property type="evidence" value="ECO:0007669"/>
    <property type="project" value="TreeGrafter"/>
</dbReference>
<dbReference type="InterPro" id="IPR013934">
    <property type="entry name" value="Utp13_C"/>
</dbReference>
<comment type="caution">
    <text evidence="7">The sequence shown here is derived from an EMBL/GenBank/DDBJ whole genome shotgun (WGS) entry which is preliminary data.</text>
</comment>
<evidence type="ECO:0000256" key="5">
    <source>
        <dbReference type="PROSITE-ProRule" id="PRU00221"/>
    </source>
</evidence>
<sequence length="781" mass="86488">MTNKIKLKESFDVESKHGAFYTGGNVEWLEDTLYCQTNSNISLLNVENGLVEKTVGQENSEDADFIQTFTTDGQRIISSHKSGLLKMWNESGEIEKMWKYIHKGPIAKLALNENKLASGGSDGIVRIWDLQFQSCLLSLRGCQGVINVVVFDPVRNLIFVSGDDGKINCFDLENGNLTFIYDAHFSKVTSVVFCHDSKHFVSSGRDKVIILWELNTTTALRTIPTYEAVEVIVSLPSKFKLPGFKADPESVYVASAGEKGIVKVWDVRKAKEVFVQSNSFVSPSSEEGGLAITNLLFNKKSKALAVVSTEHNLIIHHLKSFACLKQFIGFSDEILDVSFVGKNDTFLAVATNSNDIKLYDNATMNCQLLKGHTDLVLSLNTSKTNADLLLSSGKDNTIRLWLLEGSTMSCIGIGMRHTGSVGSVSFSQTSTNFAVSVSQDTCLKLWEIPSNREKNASLNCNFTEVAHQKDINCVTVSPNDKIIATASQDKTAKLWTDSLTLVGILRGHKRGVWSIRFSPIDQVVVTSSADCTVKLWSVADLNCLKTLEGHESSVLKAEFLSVGMQILSAGADGLLKLFSIKSSECVSTLDQHEARIWALAIKRDESGIVTGGSDSVLIKWKDMTEELKMKRQKEAEELALQEQKLSNYIHNDELLKALKLALKLDRPVQVLRIIQGVIKKGDTGLADTIRALRNDQKESLLKCATNWNMNSKNCQPAQLVLNILLNELQTGEFRPVGLSSSIEGALPYTERHFKRLTQLLQDLQFINYTVNCMQPHAKSVD</sequence>
<dbReference type="PROSITE" id="PS50294">
    <property type="entry name" value="WD_REPEATS_REGION"/>
    <property type="match status" value="5"/>
</dbReference>
<protein>
    <recommendedName>
        <fullName evidence="6">U3 small nucleolar RNA-associated protein 13 C-terminal domain-containing protein</fullName>
    </recommendedName>
</protein>
<dbReference type="PROSITE" id="PS00678">
    <property type="entry name" value="WD_REPEATS_1"/>
    <property type="match status" value="2"/>
</dbReference>
<dbReference type="InterPro" id="IPR036322">
    <property type="entry name" value="WD40_repeat_dom_sf"/>
</dbReference>
<comment type="subcellular location">
    <subcellularLocation>
        <location evidence="1">Nucleus</location>
        <location evidence="1">Nucleolus</location>
    </subcellularLocation>
</comment>
<dbReference type="InterPro" id="IPR001680">
    <property type="entry name" value="WD40_rpt"/>
</dbReference>
<feature type="repeat" description="WD" evidence="5">
    <location>
        <begin position="247"/>
        <end position="275"/>
    </location>
</feature>
<dbReference type="PRINTS" id="PR00320">
    <property type="entry name" value="GPROTEINBRPT"/>
</dbReference>
<dbReference type="Pfam" id="PF00400">
    <property type="entry name" value="WD40"/>
    <property type="match status" value="9"/>
</dbReference>
<dbReference type="PROSITE" id="PS50082">
    <property type="entry name" value="WD_REPEATS_2"/>
    <property type="match status" value="9"/>
</dbReference>
<reference evidence="7" key="1">
    <citation type="journal article" date="2023" name="Insect Mol. Biol.">
        <title>Genome sequencing provides insights into the evolution of gene families encoding plant cell wall-degrading enzymes in longhorned beetles.</title>
        <authorList>
            <person name="Shin N.R."/>
            <person name="Okamura Y."/>
            <person name="Kirsch R."/>
            <person name="Pauchet Y."/>
        </authorList>
    </citation>
    <scope>NUCLEOTIDE SEQUENCE</scope>
    <source>
        <strain evidence="7">RBIC_L_NR</strain>
    </source>
</reference>
<dbReference type="GO" id="GO:0032040">
    <property type="term" value="C:small-subunit processome"/>
    <property type="evidence" value="ECO:0007669"/>
    <property type="project" value="InterPro"/>
</dbReference>
<feature type="repeat" description="WD" evidence="5">
    <location>
        <begin position="181"/>
        <end position="222"/>
    </location>
</feature>
<dbReference type="InterPro" id="IPR015943">
    <property type="entry name" value="WD40/YVTN_repeat-like_dom_sf"/>
</dbReference>
<feature type="repeat" description="WD" evidence="5">
    <location>
        <begin position="102"/>
        <end position="138"/>
    </location>
</feature>
<feature type="repeat" description="WD" evidence="5">
    <location>
        <begin position="505"/>
        <end position="546"/>
    </location>
</feature>
<keyword evidence="4" id="KW-0539">Nucleus</keyword>
<dbReference type="SMART" id="SM00320">
    <property type="entry name" value="WD40"/>
    <property type="match status" value="12"/>
</dbReference>
<keyword evidence="3" id="KW-0677">Repeat</keyword>
<evidence type="ECO:0000256" key="2">
    <source>
        <dbReference type="ARBA" id="ARBA00022574"/>
    </source>
</evidence>
<dbReference type="GO" id="GO:0034511">
    <property type="term" value="F:U3 snoRNA binding"/>
    <property type="evidence" value="ECO:0007669"/>
    <property type="project" value="TreeGrafter"/>
</dbReference>
<dbReference type="PANTHER" id="PTHR19854">
    <property type="entry name" value="TRANSDUCIN BETA-LIKE 3"/>
    <property type="match status" value="1"/>
</dbReference>
<dbReference type="Proteomes" id="UP001162156">
    <property type="component" value="Unassembled WGS sequence"/>
</dbReference>
<feature type="repeat" description="WD" evidence="5">
    <location>
        <begin position="589"/>
        <end position="621"/>
    </location>
</feature>
<feature type="repeat" description="WD" evidence="5">
    <location>
        <begin position="414"/>
        <end position="456"/>
    </location>
</feature>
<proteinExistence type="predicted"/>
<dbReference type="Pfam" id="PF08625">
    <property type="entry name" value="Utp13"/>
    <property type="match status" value="1"/>
</dbReference>
<feature type="repeat" description="WD" evidence="5">
    <location>
        <begin position="464"/>
        <end position="495"/>
    </location>
</feature>
<accession>A0AAV8WTT8</accession>
<feature type="domain" description="U3 small nucleolar RNA-associated protein 13 C-terminal" evidence="6">
    <location>
        <begin position="642"/>
        <end position="773"/>
    </location>
</feature>
<keyword evidence="8" id="KW-1185">Reference proteome</keyword>
<dbReference type="SUPFAM" id="SSF50978">
    <property type="entry name" value="WD40 repeat-like"/>
    <property type="match status" value="2"/>
</dbReference>
<evidence type="ECO:0000259" key="6">
    <source>
        <dbReference type="Pfam" id="PF08625"/>
    </source>
</evidence>
<dbReference type="InterPro" id="IPR020472">
    <property type="entry name" value="WD40_PAC1"/>
</dbReference>
<dbReference type="InterPro" id="IPR019775">
    <property type="entry name" value="WD40_repeat_CS"/>
</dbReference>
<dbReference type="GO" id="GO:0000472">
    <property type="term" value="P:endonucleolytic cleavage to generate mature 5'-end of SSU-rRNA from (SSU-rRNA, 5.8S rRNA, LSU-rRNA)"/>
    <property type="evidence" value="ECO:0007669"/>
    <property type="project" value="TreeGrafter"/>
</dbReference>
<evidence type="ECO:0000256" key="4">
    <source>
        <dbReference type="ARBA" id="ARBA00023242"/>
    </source>
</evidence>